<sequence length="295" mass="32523">MTKQQEIKAAFCKGLEAVLLNCEEAEAMLEVINGYIDELNNFIDGILAEPANNGDVDLLDGNFDDSAAYVDYACADNNDTILITAHQGSESVKLAAIKRGNAGAFTEFIHIGSAESITVNSAKDIEKALFRMLEAPALITILYRLICQSHSMAFNNLDYGDKLFAMINGTDKAKITSIPNAIKRFKPAEAKAAAFKSIEESLNQFCEHFNVLAILDGNQFSIERSNEMPDELLLVVEYLNQNARKETLVKFKTQNGAYPVTVEYGEDDPVIVPNESMLGSSFFSLMHTKLPYHTA</sequence>
<dbReference type="Proteomes" id="UP000027644">
    <property type="component" value="Unassembled WGS sequence"/>
</dbReference>
<accession>A0A074V4S7</accession>
<protein>
    <submittedName>
        <fullName evidence="1">Uncharacterized protein</fullName>
    </submittedName>
</protein>
<comment type="caution">
    <text evidence="1">The sequence shown here is derived from an EMBL/GenBank/DDBJ whole genome shotgun (WGS) entry which is preliminary data.</text>
</comment>
<reference evidence="1 2" key="1">
    <citation type="journal article" date="2014" name="PLoS Genet.">
        <title>Hidden diversity in honey bee gut symbionts detected by single-cell genomics.</title>
        <authorList>
            <person name="Engel P."/>
            <person name="Stepanauskas R."/>
            <person name="Moran N."/>
        </authorList>
    </citation>
    <scope>NUCLEOTIDE SEQUENCE [LARGE SCALE GENOMIC DNA]</scope>
    <source>
        <strain evidence="1 2">SCGC AB-598-J21</strain>
    </source>
</reference>
<dbReference type="EMBL" id="AVQL01000451">
    <property type="protein sequence ID" value="KEQ00398.1"/>
    <property type="molecule type" value="Genomic_DNA"/>
</dbReference>
<proteinExistence type="predicted"/>
<evidence type="ECO:0000313" key="1">
    <source>
        <dbReference type="EMBL" id="KEQ00398.1"/>
    </source>
</evidence>
<organism evidence="1 2">
    <name type="scientific">Snodgrassella alvi SCGC AB-598-J21</name>
    <dbReference type="NCBI Taxonomy" id="1385367"/>
    <lineage>
        <taxon>Bacteria</taxon>
        <taxon>Pseudomonadati</taxon>
        <taxon>Pseudomonadota</taxon>
        <taxon>Betaproteobacteria</taxon>
        <taxon>Neisseriales</taxon>
        <taxon>Neisseriaceae</taxon>
        <taxon>Snodgrassella</taxon>
    </lineage>
</organism>
<name>A0A074V4S7_9NEIS</name>
<evidence type="ECO:0000313" key="2">
    <source>
        <dbReference type="Proteomes" id="UP000027644"/>
    </source>
</evidence>
<gene>
    <name evidence="1" type="ORF">SASC598J21_017990</name>
</gene>
<dbReference type="AlphaFoldDB" id="A0A074V4S7"/>